<accession>C5KAV5</accession>
<feature type="region of interest" description="Disordered" evidence="1">
    <location>
        <begin position="34"/>
        <end position="54"/>
    </location>
</feature>
<organism evidence="3">
    <name type="scientific">Perkinsus marinus (strain ATCC 50983 / TXsc)</name>
    <dbReference type="NCBI Taxonomy" id="423536"/>
    <lineage>
        <taxon>Eukaryota</taxon>
        <taxon>Sar</taxon>
        <taxon>Alveolata</taxon>
        <taxon>Perkinsozoa</taxon>
        <taxon>Perkinsea</taxon>
        <taxon>Perkinsida</taxon>
        <taxon>Perkinsidae</taxon>
        <taxon>Perkinsus</taxon>
    </lineage>
</organism>
<proteinExistence type="predicted"/>
<reference evidence="2 3" key="1">
    <citation type="submission" date="2008-07" db="EMBL/GenBank/DDBJ databases">
        <authorList>
            <person name="El-Sayed N."/>
            <person name="Caler E."/>
            <person name="Inman J."/>
            <person name="Amedeo P."/>
            <person name="Hass B."/>
            <person name="Wortman J."/>
        </authorList>
    </citation>
    <scope>NUCLEOTIDE SEQUENCE [LARGE SCALE GENOMIC DNA]</scope>
    <source>
        <strain evidence="3">ATCC 50983 / TXsc</strain>
    </source>
</reference>
<name>C5KAV5_PERM5</name>
<dbReference type="EMBL" id="GG671811">
    <property type="protein sequence ID" value="EER18281.1"/>
    <property type="molecule type" value="Genomic_DNA"/>
</dbReference>
<dbReference type="RefSeq" id="XP_002786485.1">
    <property type="nucleotide sequence ID" value="XM_002786439.1"/>
</dbReference>
<dbReference type="GeneID" id="9048935"/>
<evidence type="ECO:0000256" key="1">
    <source>
        <dbReference type="SAM" id="MobiDB-lite"/>
    </source>
</evidence>
<keyword evidence="3" id="KW-1185">Reference proteome</keyword>
<evidence type="ECO:0000313" key="3">
    <source>
        <dbReference type="Proteomes" id="UP000007800"/>
    </source>
</evidence>
<sequence length="73" mass="8335">MVRRENPEAAFRSRSMVSEPRERYALPLITKKGRVGTSYTGGMHRGKVARKRKNMKKLRRELPPGEPVSVAVQ</sequence>
<dbReference type="Proteomes" id="UP000007800">
    <property type="component" value="Unassembled WGS sequence"/>
</dbReference>
<dbReference type="InParanoid" id="C5KAV5"/>
<protein>
    <submittedName>
        <fullName evidence="2">Uncharacterized protein</fullName>
    </submittedName>
</protein>
<feature type="compositionally biased region" description="Basic residues" evidence="1">
    <location>
        <begin position="44"/>
        <end position="54"/>
    </location>
</feature>
<dbReference type="AlphaFoldDB" id="C5KAV5"/>
<evidence type="ECO:0000313" key="2">
    <source>
        <dbReference type="EMBL" id="EER18281.1"/>
    </source>
</evidence>
<gene>
    <name evidence="2" type="ORF">Pmar_PMAR005186</name>
</gene>